<evidence type="ECO:0000256" key="2">
    <source>
        <dbReference type="ARBA" id="ARBA00007635"/>
    </source>
</evidence>
<dbReference type="GO" id="GO:0016020">
    <property type="term" value="C:membrane"/>
    <property type="evidence" value="ECO:0007669"/>
    <property type="project" value="UniProtKB-SubCell"/>
</dbReference>
<evidence type="ECO:0000313" key="9">
    <source>
        <dbReference type="Proteomes" id="UP000231279"/>
    </source>
</evidence>
<organism evidence="8 9">
    <name type="scientific">Handroanthus impetiginosus</name>
    <dbReference type="NCBI Taxonomy" id="429701"/>
    <lineage>
        <taxon>Eukaryota</taxon>
        <taxon>Viridiplantae</taxon>
        <taxon>Streptophyta</taxon>
        <taxon>Embryophyta</taxon>
        <taxon>Tracheophyta</taxon>
        <taxon>Spermatophyta</taxon>
        <taxon>Magnoliopsida</taxon>
        <taxon>eudicotyledons</taxon>
        <taxon>Gunneridae</taxon>
        <taxon>Pentapetalae</taxon>
        <taxon>asterids</taxon>
        <taxon>lamiids</taxon>
        <taxon>Lamiales</taxon>
        <taxon>Bignoniaceae</taxon>
        <taxon>Crescentiina</taxon>
        <taxon>Tabebuia alliance</taxon>
        <taxon>Handroanthus</taxon>
    </lineage>
</organism>
<evidence type="ECO:0000256" key="4">
    <source>
        <dbReference type="ARBA" id="ARBA00022989"/>
    </source>
</evidence>
<dbReference type="EMBL" id="NKXS01009074">
    <property type="protein sequence ID" value="PIM97828.1"/>
    <property type="molecule type" value="Genomic_DNA"/>
</dbReference>
<evidence type="ECO:0000259" key="7">
    <source>
        <dbReference type="Pfam" id="PF00892"/>
    </source>
</evidence>
<evidence type="ECO:0000256" key="1">
    <source>
        <dbReference type="ARBA" id="ARBA00004141"/>
    </source>
</evidence>
<dbReference type="InterPro" id="IPR000620">
    <property type="entry name" value="EamA_dom"/>
</dbReference>
<feature type="transmembrane region" description="Helical" evidence="6">
    <location>
        <begin position="257"/>
        <end position="277"/>
    </location>
</feature>
<dbReference type="Pfam" id="PF00892">
    <property type="entry name" value="EamA"/>
    <property type="match status" value="2"/>
</dbReference>
<feature type="transmembrane region" description="Helical" evidence="6">
    <location>
        <begin position="224"/>
        <end position="245"/>
    </location>
</feature>
<evidence type="ECO:0000256" key="5">
    <source>
        <dbReference type="ARBA" id="ARBA00023136"/>
    </source>
</evidence>
<proteinExistence type="inferred from homology"/>
<comment type="similarity">
    <text evidence="2">Belongs to the drug/metabolite transporter (DMT) superfamily. Plant drug/metabolite exporter (P-DME) (TC 2.A.7.4) family.</text>
</comment>
<dbReference type="OrthoDB" id="1728340at2759"/>
<dbReference type="AlphaFoldDB" id="A0A2G9FXP7"/>
<feature type="transmembrane region" description="Helical" evidence="6">
    <location>
        <begin position="139"/>
        <end position="159"/>
    </location>
</feature>
<feature type="transmembrane region" description="Helical" evidence="6">
    <location>
        <begin position="106"/>
        <end position="127"/>
    </location>
</feature>
<feature type="transmembrane region" description="Helical" evidence="6">
    <location>
        <begin position="78"/>
        <end position="100"/>
    </location>
</feature>
<keyword evidence="3 6" id="KW-0812">Transmembrane</keyword>
<dbReference type="GO" id="GO:0022857">
    <property type="term" value="F:transmembrane transporter activity"/>
    <property type="evidence" value="ECO:0007669"/>
    <property type="project" value="InterPro"/>
</dbReference>
<evidence type="ECO:0000313" key="8">
    <source>
        <dbReference type="EMBL" id="PIM97828.1"/>
    </source>
</evidence>
<dbReference type="InterPro" id="IPR030184">
    <property type="entry name" value="WAT1-related"/>
</dbReference>
<dbReference type="STRING" id="429701.A0A2G9FXP7"/>
<feature type="transmembrane region" description="Helical" evidence="6">
    <location>
        <begin position="192"/>
        <end position="212"/>
    </location>
</feature>
<dbReference type="Proteomes" id="UP000231279">
    <property type="component" value="Unassembled WGS sequence"/>
</dbReference>
<evidence type="ECO:0000256" key="6">
    <source>
        <dbReference type="SAM" id="Phobius"/>
    </source>
</evidence>
<feature type="transmembrane region" description="Helical" evidence="6">
    <location>
        <begin position="289"/>
        <end position="309"/>
    </location>
</feature>
<accession>A0A2G9FXP7</accession>
<keyword evidence="9" id="KW-1185">Reference proteome</keyword>
<dbReference type="InterPro" id="IPR037185">
    <property type="entry name" value="EmrE-like"/>
</dbReference>
<comment type="subcellular location">
    <subcellularLocation>
        <location evidence="1">Membrane</location>
        <topology evidence="1">Multi-pass membrane protein</topology>
    </subcellularLocation>
</comment>
<sequence length="420" mass="46160">MKSKTCCSSFLENSKPYIAMISLQFGYAGMNIITKISLNGGMSHYVLVVYRHAFATAVIAPFAFFFERKAQPKITFKVFVQIFILGLLGPVIDQNFYYAGLKLTSPTFSCAMSNMLPALTFIMAIIFRMEKVDIKKVIYQAKVVGTIITVGGAMLMTLYKGPLVELPWTHHRKPLAKATGAAAAKETSNRDWLIGCILLIIATFAWASLFILQKAALKTYSKHQLSLTSLVCFVGTLQAIVVTFVMEHKTPAWSIGWDMNLLAAAYAGIVTSSISYYVQGLVMKTKGPVFATAFSPLMMIIVAIMGSFILAEKIYLGGVVGSLIIVSGLYSVLWGKHKEEQQPQQEGNHINAELEDQIPQSIRTKQVTNGNLQLMTNAENVNKAINGDISTTHEMPIKAEEAHRCPSLVINLPLSDPKAT</sequence>
<name>A0A2G9FXP7_9LAMI</name>
<gene>
    <name evidence="8" type="ORF">CDL12_29698</name>
</gene>
<protein>
    <recommendedName>
        <fullName evidence="7">EamA domain-containing protein</fullName>
    </recommendedName>
</protein>
<reference evidence="9" key="1">
    <citation type="journal article" date="2018" name="Gigascience">
        <title>Genome assembly of the Pink Ipe (Handroanthus impetiginosus, Bignoniaceae), a highly valued, ecologically keystone Neotropical timber forest tree.</title>
        <authorList>
            <person name="Silva-Junior O.B."/>
            <person name="Grattapaglia D."/>
            <person name="Novaes E."/>
            <person name="Collevatti R.G."/>
        </authorList>
    </citation>
    <scope>NUCLEOTIDE SEQUENCE [LARGE SCALE GENOMIC DNA]</scope>
    <source>
        <strain evidence="9">cv. UFG-1</strain>
    </source>
</reference>
<feature type="domain" description="EamA" evidence="7">
    <location>
        <begin position="17"/>
        <end position="157"/>
    </location>
</feature>
<dbReference type="SUPFAM" id="SSF103481">
    <property type="entry name" value="Multidrug resistance efflux transporter EmrE"/>
    <property type="match status" value="2"/>
</dbReference>
<evidence type="ECO:0000256" key="3">
    <source>
        <dbReference type="ARBA" id="ARBA00022692"/>
    </source>
</evidence>
<dbReference type="PANTHER" id="PTHR31218">
    <property type="entry name" value="WAT1-RELATED PROTEIN"/>
    <property type="match status" value="1"/>
</dbReference>
<feature type="domain" description="EamA" evidence="7">
    <location>
        <begin position="194"/>
        <end position="333"/>
    </location>
</feature>
<keyword evidence="5 6" id="KW-0472">Membrane</keyword>
<comment type="caution">
    <text evidence="8">The sequence shown here is derived from an EMBL/GenBank/DDBJ whole genome shotgun (WGS) entry which is preliminary data.</text>
</comment>
<feature type="transmembrane region" description="Helical" evidence="6">
    <location>
        <begin position="315"/>
        <end position="335"/>
    </location>
</feature>
<keyword evidence="4 6" id="KW-1133">Transmembrane helix</keyword>
<feature type="transmembrane region" description="Helical" evidence="6">
    <location>
        <begin position="45"/>
        <end position="66"/>
    </location>
</feature>